<comment type="caution">
    <text evidence="2">The sequence shown here is derived from an EMBL/GenBank/DDBJ whole genome shotgun (WGS) entry which is preliminary data.</text>
</comment>
<accession>A0A2P8H9X8</accession>
<feature type="transmembrane region" description="Helical" evidence="1">
    <location>
        <begin position="65"/>
        <end position="95"/>
    </location>
</feature>
<feature type="transmembrane region" description="Helical" evidence="1">
    <location>
        <begin position="16"/>
        <end position="37"/>
    </location>
</feature>
<gene>
    <name evidence="2" type="ORF">B0I31_1338</name>
</gene>
<protein>
    <recommendedName>
        <fullName evidence="4">Vegetative cell wall protein gp1</fullName>
    </recommendedName>
</protein>
<evidence type="ECO:0000256" key="1">
    <source>
        <dbReference type="SAM" id="Phobius"/>
    </source>
</evidence>
<proteinExistence type="predicted"/>
<dbReference type="OrthoDB" id="529448at2"/>
<sequence>MTKFLEALAGKLAERWLSLLVLPGALCAVAALVAVNLGHRSSYGPSTVTRVLTRLVEPAPKTATLVLYLVVLLAAATGVGFAVQALGAAFTRLWLAEPRDPLSRWSTRRRQARWSRAQAAFEEALVAAGKARVRDQDDAAELRHEAERRNARRNRIALAPPRRPFWTGDRITAADHRVHEHYGLDLTTAWPRLWLLMPEPDRAEFTLARTAFGRAAALAGWAVAYLGLGAVCWPFALVGLVTAGAAWRRARTACDVLAELIESAVDLHGRTLAQALGLPCEGHLDRDTGRRITELLRKNA</sequence>
<keyword evidence="3" id="KW-1185">Reference proteome</keyword>
<reference evidence="2 3" key="1">
    <citation type="submission" date="2018-03" db="EMBL/GenBank/DDBJ databases">
        <title>Genomic Encyclopedia of Type Strains, Phase III (KMG-III): the genomes of soil and plant-associated and newly described type strains.</title>
        <authorList>
            <person name="Whitman W."/>
        </authorList>
    </citation>
    <scope>NUCLEOTIDE SEQUENCE [LARGE SCALE GENOMIC DNA]</scope>
    <source>
        <strain evidence="2 3">CGMCC 4.7097</strain>
    </source>
</reference>
<dbReference type="EMBL" id="PYAX01000033">
    <property type="protein sequence ID" value="PSL43001.1"/>
    <property type="molecule type" value="Genomic_DNA"/>
</dbReference>
<evidence type="ECO:0008006" key="4">
    <source>
        <dbReference type="Google" id="ProtNLM"/>
    </source>
</evidence>
<evidence type="ECO:0000313" key="2">
    <source>
        <dbReference type="EMBL" id="PSL43001.1"/>
    </source>
</evidence>
<keyword evidence="1" id="KW-0472">Membrane</keyword>
<name>A0A2P8H9X8_SACCR</name>
<organism evidence="2 3">
    <name type="scientific">Saccharothrix carnea</name>
    <dbReference type="NCBI Taxonomy" id="1280637"/>
    <lineage>
        <taxon>Bacteria</taxon>
        <taxon>Bacillati</taxon>
        <taxon>Actinomycetota</taxon>
        <taxon>Actinomycetes</taxon>
        <taxon>Pseudonocardiales</taxon>
        <taxon>Pseudonocardiaceae</taxon>
        <taxon>Saccharothrix</taxon>
    </lineage>
</organism>
<dbReference type="Proteomes" id="UP000241118">
    <property type="component" value="Unassembled WGS sequence"/>
</dbReference>
<evidence type="ECO:0000313" key="3">
    <source>
        <dbReference type="Proteomes" id="UP000241118"/>
    </source>
</evidence>
<dbReference type="RefSeq" id="WP_106620535.1">
    <property type="nucleotide sequence ID" value="NZ_PYAX01000033.1"/>
</dbReference>
<keyword evidence="1" id="KW-1133">Transmembrane helix</keyword>
<dbReference type="AlphaFoldDB" id="A0A2P8H9X8"/>
<feature type="transmembrane region" description="Helical" evidence="1">
    <location>
        <begin position="218"/>
        <end position="247"/>
    </location>
</feature>
<keyword evidence="1" id="KW-0812">Transmembrane</keyword>